<dbReference type="GO" id="GO:0016787">
    <property type="term" value="F:hydrolase activity"/>
    <property type="evidence" value="ECO:0007669"/>
    <property type="project" value="UniProtKB-KW"/>
</dbReference>
<gene>
    <name evidence="3" type="ORF">FG87_25390</name>
</gene>
<evidence type="ECO:0000313" key="3">
    <source>
        <dbReference type="EMBL" id="KIA62433.1"/>
    </source>
</evidence>
<dbReference type="Pfam" id="PF00857">
    <property type="entry name" value="Isochorismatase"/>
    <property type="match status" value="1"/>
</dbReference>
<accession>A0ABR4ZAR8</accession>
<evidence type="ECO:0000256" key="1">
    <source>
        <dbReference type="ARBA" id="ARBA00022801"/>
    </source>
</evidence>
<dbReference type="CDD" id="cd00431">
    <property type="entry name" value="cysteine_hydrolases"/>
    <property type="match status" value="1"/>
</dbReference>
<dbReference type="SUPFAM" id="SSF52499">
    <property type="entry name" value="Isochorismatase-like hydrolases"/>
    <property type="match status" value="1"/>
</dbReference>
<reference evidence="3 4" key="1">
    <citation type="journal article" date="2014" name="Int. J. Syst. Evol. Microbiol.">
        <title>Nocardia vulneris sp. nov., isolated from wounds of human patients in North America.</title>
        <authorList>
            <person name="Lasker B.A."/>
            <person name="Bell M."/>
            <person name="Klenk H.P."/>
            <person name="Sproer C."/>
            <person name="Schumann C."/>
            <person name="Schumann P."/>
            <person name="Brown J.M."/>
        </authorList>
    </citation>
    <scope>NUCLEOTIDE SEQUENCE [LARGE SCALE GENOMIC DNA]</scope>
    <source>
        <strain evidence="3 4">W9851</strain>
    </source>
</reference>
<keyword evidence="1 3" id="KW-0378">Hydrolase</keyword>
<keyword evidence="4" id="KW-1185">Reference proteome</keyword>
<organism evidence="3 4">
    <name type="scientific">Nocardia vulneris</name>
    <dbReference type="NCBI Taxonomy" id="1141657"/>
    <lineage>
        <taxon>Bacteria</taxon>
        <taxon>Bacillati</taxon>
        <taxon>Actinomycetota</taxon>
        <taxon>Actinomycetes</taxon>
        <taxon>Mycobacteriales</taxon>
        <taxon>Nocardiaceae</taxon>
        <taxon>Nocardia</taxon>
    </lineage>
</organism>
<comment type="caution">
    <text evidence="3">The sequence shown here is derived from an EMBL/GenBank/DDBJ whole genome shotgun (WGS) entry which is preliminary data.</text>
</comment>
<name>A0ABR4ZAR8_9NOCA</name>
<proteinExistence type="predicted"/>
<sequence>MHSTIDLDAAALLVIDVQNGFVNEGSASAVPVIVDLVAGWSAGDRPTVFTRYRNYPNSPWERLLGWHALQGPPETDLIDELAPYTAHPKSHLLDKTVYTALTAEGSQLIGALGVTDLIICGIATDACVLKTALDAFECGYVPWIVRDAVASNATRHSAQRMHDSALLHLARLIGENQLVTAAHVTHLIRTTPNPDGRCSGR</sequence>
<evidence type="ECO:0000259" key="2">
    <source>
        <dbReference type="Pfam" id="PF00857"/>
    </source>
</evidence>
<feature type="domain" description="Isochorismatase-like" evidence="2">
    <location>
        <begin position="10"/>
        <end position="159"/>
    </location>
</feature>
<dbReference type="Gene3D" id="3.40.50.850">
    <property type="entry name" value="Isochorismatase-like"/>
    <property type="match status" value="1"/>
</dbReference>
<dbReference type="InterPro" id="IPR050272">
    <property type="entry name" value="Isochorismatase-like_hydrls"/>
</dbReference>
<dbReference type="EMBL" id="JNFP01000032">
    <property type="protein sequence ID" value="KIA62433.1"/>
    <property type="molecule type" value="Genomic_DNA"/>
</dbReference>
<dbReference type="PANTHER" id="PTHR43540:SF6">
    <property type="entry name" value="ISOCHORISMATASE-LIKE DOMAIN-CONTAINING PROTEIN"/>
    <property type="match status" value="1"/>
</dbReference>
<dbReference type="InterPro" id="IPR000868">
    <property type="entry name" value="Isochorismatase-like_dom"/>
</dbReference>
<dbReference type="Proteomes" id="UP000031364">
    <property type="component" value="Unassembled WGS sequence"/>
</dbReference>
<dbReference type="PANTHER" id="PTHR43540">
    <property type="entry name" value="PEROXYUREIDOACRYLATE/UREIDOACRYLATE AMIDOHYDROLASE-RELATED"/>
    <property type="match status" value="1"/>
</dbReference>
<dbReference type="InterPro" id="IPR036380">
    <property type="entry name" value="Isochorismatase-like_sf"/>
</dbReference>
<evidence type="ECO:0000313" key="4">
    <source>
        <dbReference type="Proteomes" id="UP000031364"/>
    </source>
</evidence>
<dbReference type="RefSeq" id="WP_209444829.1">
    <property type="nucleotide sequence ID" value="NZ_BDCI01000001.1"/>
</dbReference>
<protein>
    <submittedName>
        <fullName evidence="3">Hydrolase</fullName>
    </submittedName>
</protein>